<proteinExistence type="predicted"/>
<dbReference type="HOGENOM" id="CLU_2537574_0_0_9"/>
<evidence type="ECO:0000313" key="1">
    <source>
        <dbReference type="EMBL" id="EFQ05187.1"/>
    </source>
</evidence>
<dbReference type="BioCyc" id="FCF748224-HMP:GTSS-2347-MONOMER"/>
<evidence type="ECO:0000313" key="2">
    <source>
        <dbReference type="Proteomes" id="UP000006028"/>
    </source>
</evidence>
<gene>
    <name evidence="1" type="ORF">HMPREF9436_03375</name>
</gene>
<protein>
    <submittedName>
        <fullName evidence="1">Uncharacterized protein</fullName>
    </submittedName>
</protein>
<dbReference type="AlphaFoldDB" id="E2ZNU4"/>
<sequence>MMKGWLNMNALSINIPSNFVADCNNTLARYYAAQTDTERRAVLDRQTVEGLWWAIKFVSKLCTPCMSDRELKHAIRLTHFRGSVCPEFKA</sequence>
<reference evidence="1 2" key="1">
    <citation type="submission" date="2010-08" db="EMBL/GenBank/DDBJ databases">
        <authorList>
            <person name="Weinstock G."/>
            <person name="Sodergren E."/>
            <person name="Clifton S."/>
            <person name="Fulton L."/>
            <person name="Fulton B."/>
            <person name="Courtney L."/>
            <person name="Fronick C."/>
            <person name="Harrison M."/>
            <person name="Strong C."/>
            <person name="Farmer C."/>
            <person name="Delahaunty K."/>
            <person name="Markovic C."/>
            <person name="Hall O."/>
            <person name="Minx P."/>
            <person name="Tomlinson C."/>
            <person name="Mitreva M."/>
            <person name="Hou S."/>
            <person name="Chen J."/>
            <person name="Wollam A."/>
            <person name="Pepin K.H."/>
            <person name="Johnson M."/>
            <person name="Bhonagiri V."/>
            <person name="Zhang X."/>
            <person name="Suruliraj S."/>
            <person name="Warren W."/>
            <person name="Chinwalla A."/>
            <person name="Mardis E.R."/>
            <person name="Wilson R.K."/>
        </authorList>
    </citation>
    <scope>NUCLEOTIDE SEQUENCE [LARGE SCALE GENOMIC DNA]</scope>
    <source>
        <strain evidence="1 2">KLE1255</strain>
    </source>
</reference>
<dbReference type="EMBL" id="AECU01000248">
    <property type="protein sequence ID" value="EFQ05187.1"/>
    <property type="molecule type" value="Genomic_DNA"/>
</dbReference>
<accession>E2ZNU4</accession>
<name>E2ZNU4_9FIRM</name>
<dbReference type="Proteomes" id="UP000006028">
    <property type="component" value="Unassembled WGS sequence"/>
</dbReference>
<comment type="caution">
    <text evidence="1">The sequence shown here is derived from an EMBL/GenBank/DDBJ whole genome shotgun (WGS) entry which is preliminary data.</text>
</comment>
<dbReference type="STRING" id="748224.HMPREF9436_03375"/>
<organism evidence="1 2">
    <name type="scientific">Faecalibacterium cf. prausnitzii KLE1255</name>
    <dbReference type="NCBI Taxonomy" id="748224"/>
    <lineage>
        <taxon>Bacteria</taxon>
        <taxon>Bacillati</taxon>
        <taxon>Bacillota</taxon>
        <taxon>Clostridia</taxon>
        <taxon>Eubacteriales</taxon>
        <taxon>Oscillospiraceae</taxon>
        <taxon>Faecalibacterium</taxon>
    </lineage>
</organism>